<sequence length="174" mass="19899">MKDYYKTFAVIGWIFLICSVIQIFLFPIFIVPLPLFFIPAAIFFLIAALVKKMETIFPTYLNNDKESFIYNLKIVSYLCYIVAILPLVIGIYNYLMLETAPSFWSSIANLLGLAVTVISIVILFTTGYVIKLLNYGTKNMQVYVVGYNNNMYGDAPDSGEYGEYNDEADYKEEK</sequence>
<keyword evidence="1" id="KW-0812">Transmembrane</keyword>
<protein>
    <submittedName>
        <fullName evidence="2">Uncharacterized protein</fullName>
    </submittedName>
</protein>
<dbReference type="KEGG" id="mehf:MmiHf6_01930"/>
<dbReference type="EMBL" id="CP131059">
    <property type="protein sequence ID" value="WNY22901.1"/>
    <property type="molecule type" value="Genomic_DNA"/>
</dbReference>
<evidence type="ECO:0000256" key="1">
    <source>
        <dbReference type="SAM" id="Phobius"/>
    </source>
</evidence>
<feature type="transmembrane region" description="Helical" evidence="1">
    <location>
        <begin position="74"/>
        <end position="95"/>
    </location>
</feature>
<feature type="transmembrane region" description="Helical" evidence="1">
    <location>
        <begin position="107"/>
        <end position="130"/>
    </location>
</feature>
<reference evidence="2 3" key="1">
    <citation type="submission" date="2023-07" db="EMBL/GenBank/DDBJ databases">
        <title>Closed genoem sequence of Methanomicrococcus sp. Hf6.</title>
        <authorList>
            <person name="Poehlein A."/>
            <person name="Protasov E."/>
            <person name="Platt K."/>
            <person name="Reeh H."/>
            <person name="Daniel R."/>
            <person name="Brune A."/>
        </authorList>
    </citation>
    <scope>NUCLEOTIDE SEQUENCE [LARGE SCALE GENOMIC DNA]</scope>
    <source>
        <strain evidence="2 3">Hf6</strain>
    </source>
</reference>
<accession>A0AA96UYC8</accession>
<feature type="transmembrane region" description="Helical" evidence="1">
    <location>
        <begin position="7"/>
        <end position="30"/>
    </location>
</feature>
<gene>
    <name evidence="2" type="ORF">MmiHf6_01930</name>
</gene>
<feature type="transmembrane region" description="Helical" evidence="1">
    <location>
        <begin position="36"/>
        <end position="53"/>
    </location>
</feature>
<organism evidence="2 3">
    <name type="scientific">Methanimicrococcus hongohii</name>
    <dbReference type="NCBI Taxonomy" id="3028295"/>
    <lineage>
        <taxon>Archaea</taxon>
        <taxon>Methanobacteriati</taxon>
        <taxon>Methanobacteriota</taxon>
        <taxon>Stenosarchaea group</taxon>
        <taxon>Methanomicrobia</taxon>
        <taxon>Methanosarcinales</taxon>
        <taxon>Methanosarcinaceae</taxon>
        <taxon>Methanimicrococcus</taxon>
    </lineage>
</organism>
<dbReference type="AlphaFoldDB" id="A0AA96UYC8"/>
<keyword evidence="1" id="KW-0472">Membrane</keyword>
<evidence type="ECO:0000313" key="3">
    <source>
        <dbReference type="Proteomes" id="UP001302978"/>
    </source>
</evidence>
<dbReference type="RefSeq" id="WP_316557877.1">
    <property type="nucleotide sequence ID" value="NZ_CP131059.1"/>
</dbReference>
<evidence type="ECO:0000313" key="2">
    <source>
        <dbReference type="EMBL" id="WNY22901.1"/>
    </source>
</evidence>
<keyword evidence="1" id="KW-1133">Transmembrane helix</keyword>
<dbReference type="Proteomes" id="UP001302978">
    <property type="component" value="Chromosome"/>
</dbReference>
<keyword evidence="3" id="KW-1185">Reference proteome</keyword>
<name>A0AA96UYC8_9EURY</name>
<proteinExistence type="predicted"/>
<dbReference type="GeneID" id="85194636"/>